<dbReference type="EMBL" id="JBBKZS010000001">
    <property type="protein sequence ID" value="MEJ8853321.1"/>
    <property type="molecule type" value="Genomic_DNA"/>
</dbReference>
<name>A0ABU8X0Q3_9BURK</name>
<sequence length="427" mass="44412">MNTNGWDTISVLNIEQVNAQLGNRLDALVMSFSTSWVDGFSGSYTASGSFGPWSITGGSGADIYLTLPITSGKLQAQGSSASPTDISGMSVTVIVNLEWVPATVTPQGKSLQFALSSVTAPNTTRQPGGIYVQSVSDPHNTGFGGEVGNGIAHALLDDKDKISFIFAQTGVVDLSTATWLAPKQSTYSFHQPAGGTDQYLAILSVIDDRDISGLSSNIDAGIASTQYPLSFVISGDLFLQYVILPSLPKAFPGANAGTFAYANDQITAVHPFNLHGVKSGAITYIPKVGSMVLKVDANALKNMTMGSVYLDLPKADLDFAATTKNVLSYDPAHAAFTFQKDPHPVTSTKDHVPWYDYLLTLGALGAAITAIVASAVESGVSGSLSGSALAGSLSKAPATSVTWQGLNQVTVAAGSLNDCFLLQANVA</sequence>
<evidence type="ECO:0000313" key="5">
    <source>
        <dbReference type="Proteomes" id="UP001367030"/>
    </source>
</evidence>
<reference evidence="4 5" key="1">
    <citation type="submission" date="2024-03" db="EMBL/GenBank/DDBJ databases">
        <title>Novel species of the genus Variovorax.</title>
        <authorList>
            <person name="Liu Q."/>
            <person name="Xin Y.-H."/>
        </authorList>
    </citation>
    <scope>NUCLEOTIDE SEQUENCE [LARGE SCALE GENOMIC DNA]</scope>
    <source>
        <strain evidence="4 5">KACC 18901</strain>
    </source>
</reference>
<dbReference type="RefSeq" id="WP_340333417.1">
    <property type="nucleotide sequence ID" value="NZ_JBBKZS010000001.1"/>
</dbReference>
<comment type="caution">
    <text evidence="4">The sequence shown here is derived from an EMBL/GenBank/DDBJ whole genome shotgun (WGS) entry which is preliminary data.</text>
</comment>
<gene>
    <name evidence="4" type="ORF">WKW79_02000</name>
</gene>
<comment type="similarity">
    <text evidence="2">Belongs to the TULIP P47 family.</text>
</comment>
<dbReference type="Proteomes" id="UP001367030">
    <property type="component" value="Unassembled WGS sequence"/>
</dbReference>
<accession>A0ABU8X0Q3</accession>
<keyword evidence="1" id="KW-0843">Virulence</keyword>
<feature type="domain" description="Protein OrfX2/OrfX3/P47" evidence="3">
    <location>
        <begin position="3"/>
        <end position="301"/>
    </location>
</feature>
<evidence type="ECO:0000256" key="1">
    <source>
        <dbReference type="ARBA" id="ARBA00023026"/>
    </source>
</evidence>
<protein>
    <submittedName>
        <fullName evidence="4">TULIP family P47-like protein</fullName>
    </submittedName>
</protein>
<evidence type="ECO:0000259" key="3">
    <source>
        <dbReference type="Pfam" id="PF06597"/>
    </source>
</evidence>
<proteinExistence type="inferred from homology"/>
<dbReference type="Pfam" id="PF06597">
    <property type="entry name" value="Clostridium_P47"/>
    <property type="match status" value="1"/>
</dbReference>
<organism evidence="4 5">
    <name type="scientific">Variovorax robiniae</name>
    <dbReference type="NCBI Taxonomy" id="1836199"/>
    <lineage>
        <taxon>Bacteria</taxon>
        <taxon>Pseudomonadati</taxon>
        <taxon>Pseudomonadota</taxon>
        <taxon>Betaproteobacteria</taxon>
        <taxon>Burkholderiales</taxon>
        <taxon>Comamonadaceae</taxon>
        <taxon>Variovorax</taxon>
    </lineage>
</organism>
<dbReference type="InterPro" id="IPR010567">
    <property type="entry name" value="OrfX2/OrfX3/P47"/>
</dbReference>
<keyword evidence="5" id="KW-1185">Reference proteome</keyword>
<evidence type="ECO:0000256" key="2">
    <source>
        <dbReference type="ARBA" id="ARBA00035010"/>
    </source>
</evidence>
<evidence type="ECO:0000313" key="4">
    <source>
        <dbReference type="EMBL" id="MEJ8853321.1"/>
    </source>
</evidence>